<accession>A0ABX7VWP6</accession>
<dbReference type="PROSITE" id="PS51257">
    <property type="entry name" value="PROKAR_LIPOPROTEIN"/>
    <property type="match status" value="1"/>
</dbReference>
<evidence type="ECO:0000256" key="1">
    <source>
        <dbReference type="ARBA" id="ARBA00022729"/>
    </source>
</evidence>
<dbReference type="NCBIfam" id="TIGR02995">
    <property type="entry name" value="ectoine_ehuB"/>
    <property type="match status" value="1"/>
</dbReference>
<reference evidence="6 7" key="1">
    <citation type="submission" date="2019-12" db="EMBL/GenBank/DDBJ databases">
        <title>The whole genome sequencing of a strain isolated from a Mars analog, Dalangtan Playa.</title>
        <authorList>
            <person name="Huang T."/>
        </authorList>
    </citation>
    <scope>NUCLEOTIDE SEQUENCE [LARGE SCALE GENOMIC DNA]</scope>
    <source>
        <strain evidence="6 7">DP4-553-S</strain>
    </source>
</reference>
<protein>
    <submittedName>
        <fullName evidence="6">Ectoine/hydroxyectoine ABC transporter substrate-binding protein EhuB</fullName>
    </submittedName>
</protein>
<dbReference type="CDD" id="cd01002">
    <property type="entry name" value="PBP2_Ehub_like"/>
    <property type="match status" value="1"/>
</dbReference>
<feature type="chain" id="PRO_5047388273" evidence="4">
    <location>
        <begin position="20"/>
        <end position="297"/>
    </location>
</feature>
<dbReference type="Proteomes" id="UP000665043">
    <property type="component" value="Chromosome"/>
</dbReference>
<name>A0ABX7VWP6_9BACI</name>
<evidence type="ECO:0000256" key="4">
    <source>
        <dbReference type="SAM" id="SignalP"/>
    </source>
</evidence>
<keyword evidence="2" id="KW-0564">Palmitate</keyword>
<keyword evidence="3" id="KW-0449">Lipoprotein</keyword>
<keyword evidence="1 4" id="KW-0732">Signal</keyword>
<dbReference type="InterPro" id="IPR001638">
    <property type="entry name" value="Solute-binding_3/MltF_N"/>
</dbReference>
<dbReference type="Gene3D" id="3.40.190.10">
    <property type="entry name" value="Periplasmic binding protein-like II"/>
    <property type="match status" value="2"/>
</dbReference>
<feature type="domain" description="Solute-binding protein family 3/N-terminal" evidence="5">
    <location>
        <begin position="49"/>
        <end position="280"/>
    </location>
</feature>
<dbReference type="SUPFAM" id="SSF53850">
    <property type="entry name" value="Periplasmic binding protein-like II"/>
    <property type="match status" value="1"/>
</dbReference>
<evidence type="ECO:0000256" key="2">
    <source>
        <dbReference type="ARBA" id="ARBA00023139"/>
    </source>
</evidence>
<keyword evidence="7" id="KW-1185">Reference proteome</keyword>
<proteinExistence type="predicted"/>
<evidence type="ECO:0000256" key="3">
    <source>
        <dbReference type="ARBA" id="ARBA00023288"/>
    </source>
</evidence>
<dbReference type="PANTHER" id="PTHR35936">
    <property type="entry name" value="MEMBRANE-BOUND LYTIC MUREIN TRANSGLYCOSYLASE F"/>
    <property type="match status" value="1"/>
</dbReference>
<organism evidence="6 7">
    <name type="scientific">Sediminibacillus dalangtanensis</name>
    <dbReference type="NCBI Taxonomy" id="2729421"/>
    <lineage>
        <taxon>Bacteria</taxon>
        <taxon>Bacillati</taxon>
        <taxon>Bacillota</taxon>
        <taxon>Bacilli</taxon>
        <taxon>Bacillales</taxon>
        <taxon>Bacillaceae</taxon>
        <taxon>Sediminibacillus</taxon>
    </lineage>
</organism>
<evidence type="ECO:0000259" key="5">
    <source>
        <dbReference type="SMART" id="SM00062"/>
    </source>
</evidence>
<evidence type="ECO:0000313" key="6">
    <source>
        <dbReference type="EMBL" id="QTN00944.1"/>
    </source>
</evidence>
<feature type="signal peptide" evidence="4">
    <location>
        <begin position="1"/>
        <end position="19"/>
    </location>
</feature>
<gene>
    <name evidence="6" type="primary">ehuB</name>
    <name evidence="6" type="ORF">ERJ70_17615</name>
</gene>
<dbReference type="SMART" id="SM00062">
    <property type="entry name" value="PBPb"/>
    <property type="match status" value="1"/>
</dbReference>
<dbReference type="InterPro" id="IPR014337">
    <property type="entry name" value="Ectoine_EhuB"/>
</dbReference>
<evidence type="ECO:0000313" key="7">
    <source>
        <dbReference type="Proteomes" id="UP000665043"/>
    </source>
</evidence>
<dbReference type="EMBL" id="CP046956">
    <property type="protein sequence ID" value="QTN00944.1"/>
    <property type="molecule type" value="Genomic_DNA"/>
</dbReference>
<dbReference type="RefSeq" id="WP_209366070.1">
    <property type="nucleotide sequence ID" value="NZ_CP046956.1"/>
</dbReference>
<dbReference type="Pfam" id="PF00497">
    <property type="entry name" value="SBP_bac_3"/>
    <property type="match status" value="1"/>
</dbReference>
<sequence>MKKYLSGLVLGLVLIFALAACGSDDSSDGDASGNEGDGGKLAELQDAGKVTIGFANEKPYAYEEDGELKGEAVAIAKEVFKNLGIDEVEGQLADFSQLIPGLQAGKFDVATAGMAITPERCENADFGEPEIKYGEGLIVEKGNPHNITSYKDIADNEDITVSVMSGATEIDFLQQEGVSEDQISEAPDIPATFSAVESGRAQATTGTEMTIKMALESADTDALEFVEGFEQPDIDGVPSYGAAVFHPDNDDLREAYNEELQKLKDNGEIAGLIEPFGFSEESNVITEDITTEELCQG</sequence>
<dbReference type="PANTHER" id="PTHR35936:SF17">
    <property type="entry name" value="ARGININE-BINDING EXTRACELLULAR PROTEIN ARTP"/>
    <property type="match status" value="1"/>
</dbReference>